<feature type="domain" description="Homeobox" evidence="12">
    <location>
        <begin position="54"/>
        <end position="114"/>
    </location>
</feature>
<dbReference type="InterPro" id="IPR001356">
    <property type="entry name" value="HD"/>
</dbReference>
<dbReference type="Gene3D" id="1.10.10.60">
    <property type="entry name" value="Homeodomain-like"/>
    <property type="match status" value="1"/>
</dbReference>
<keyword evidence="11" id="KW-0175">Coiled coil</keyword>
<dbReference type="GO" id="GO:0045893">
    <property type="term" value="P:positive regulation of DNA-templated transcription"/>
    <property type="evidence" value="ECO:0007669"/>
    <property type="project" value="TreeGrafter"/>
</dbReference>
<dbReference type="PANTHER" id="PTHR24326:SF497">
    <property type="entry name" value="HOMEOBOX-LEUCINE ZIPPER PROTEIN HAT5"/>
    <property type="match status" value="1"/>
</dbReference>
<dbReference type="GO" id="GO:0005634">
    <property type="term" value="C:nucleus"/>
    <property type="evidence" value="ECO:0007669"/>
    <property type="project" value="UniProtKB-SubCell"/>
</dbReference>
<sequence length="273" mass="31209">MMDSGRFFFDPSARHRNLVFLGNDARMLNMGENPKRRPFFSSPEDLYEDEYFDEQLPEKKRRLTPEQVHLLEKSFEAENKLEPERKTQLAKKLGMQPRQVAVWFQNRRARWKTKQLERDYDLLKSSYDSLASNYDSVVKENEKLKSEVASLTEKLQAKQVVTEQTTNQKVDPIPAEIVHVSAALQHSVKVEDRLSSGSGRSAVVDGDSPQLLDSGDSYLHCDEFPGCVGPVDGVQSEEDNGSDDGQSYLNVFAAAGQEQQHHEEALEWWVWSN</sequence>
<feature type="coiled-coil region" evidence="11">
    <location>
        <begin position="127"/>
        <end position="161"/>
    </location>
</feature>
<evidence type="ECO:0000256" key="4">
    <source>
        <dbReference type="ARBA" id="ARBA00023155"/>
    </source>
</evidence>
<evidence type="ECO:0000256" key="3">
    <source>
        <dbReference type="ARBA" id="ARBA00023125"/>
    </source>
</evidence>
<comment type="function">
    <text evidence="10">Transcription factor.</text>
</comment>
<proteinExistence type="inferred from homology"/>
<dbReference type="GO" id="GO:0042802">
    <property type="term" value="F:identical protein binding"/>
    <property type="evidence" value="ECO:0007669"/>
    <property type="project" value="UniProtKB-ARBA"/>
</dbReference>
<comment type="caution">
    <text evidence="13">The sequence shown here is derived from an EMBL/GenBank/DDBJ whole genome shotgun (WGS) entry which is preliminary data.</text>
</comment>
<keyword evidence="4 8" id="KW-0371">Homeobox</keyword>
<feature type="DNA-binding region" description="Homeobox" evidence="8">
    <location>
        <begin position="56"/>
        <end position="115"/>
    </location>
</feature>
<reference evidence="13 14" key="1">
    <citation type="journal article" date="2021" name="Commun. Biol.">
        <title>The genome of Shorea leprosula (Dipterocarpaceae) highlights the ecological relevance of drought in aseasonal tropical rainforests.</title>
        <authorList>
            <person name="Ng K.K.S."/>
            <person name="Kobayashi M.J."/>
            <person name="Fawcett J.A."/>
            <person name="Hatakeyama M."/>
            <person name="Paape T."/>
            <person name="Ng C.H."/>
            <person name="Ang C.C."/>
            <person name="Tnah L.H."/>
            <person name="Lee C.T."/>
            <person name="Nishiyama T."/>
            <person name="Sese J."/>
            <person name="O'Brien M.J."/>
            <person name="Copetti D."/>
            <person name="Mohd Noor M.I."/>
            <person name="Ong R.C."/>
            <person name="Putra M."/>
            <person name="Sireger I.Z."/>
            <person name="Indrioko S."/>
            <person name="Kosugi Y."/>
            <person name="Izuno A."/>
            <person name="Isagi Y."/>
            <person name="Lee S.L."/>
            <person name="Shimizu K.K."/>
        </authorList>
    </citation>
    <scope>NUCLEOTIDE SEQUENCE [LARGE SCALE GENOMIC DNA]</scope>
    <source>
        <strain evidence="13">214</strain>
    </source>
</reference>
<keyword evidence="3 8" id="KW-0238">DNA-binding</keyword>
<dbReference type="AlphaFoldDB" id="A0AAV5LIZ0"/>
<comment type="subcellular location">
    <subcellularLocation>
        <location evidence="1 8 9">Nucleus</location>
    </subcellularLocation>
</comment>
<dbReference type="SUPFAM" id="SSF46689">
    <property type="entry name" value="Homeodomain-like"/>
    <property type="match status" value="1"/>
</dbReference>
<dbReference type="EMBL" id="BPVZ01000121">
    <property type="protein sequence ID" value="GKV37321.1"/>
    <property type="molecule type" value="Genomic_DNA"/>
</dbReference>
<gene>
    <name evidence="13" type="ORF">SLEP1_g45362</name>
</gene>
<dbReference type="InterPro" id="IPR003106">
    <property type="entry name" value="Leu_zip_homeo"/>
</dbReference>
<dbReference type="InterPro" id="IPR009057">
    <property type="entry name" value="Homeodomain-like_sf"/>
</dbReference>
<evidence type="ECO:0000256" key="6">
    <source>
        <dbReference type="ARBA" id="ARBA00023242"/>
    </source>
</evidence>
<dbReference type="PROSITE" id="PS50071">
    <property type="entry name" value="HOMEOBOX_2"/>
    <property type="match status" value="1"/>
</dbReference>
<evidence type="ECO:0000256" key="1">
    <source>
        <dbReference type="ARBA" id="ARBA00004123"/>
    </source>
</evidence>
<evidence type="ECO:0000256" key="7">
    <source>
        <dbReference type="ARBA" id="ARBA00025748"/>
    </source>
</evidence>
<evidence type="ECO:0000256" key="9">
    <source>
        <dbReference type="RuleBase" id="RU000682"/>
    </source>
</evidence>
<protein>
    <recommendedName>
        <fullName evidence="10">Homeobox-leucine zipper protein</fullName>
    </recommendedName>
    <alternativeName>
        <fullName evidence="10">HD-ZIP protein</fullName>
    </alternativeName>
    <alternativeName>
        <fullName evidence="10">Homeodomain transcription factor</fullName>
    </alternativeName>
</protein>
<evidence type="ECO:0000256" key="2">
    <source>
        <dbReference type="ARBA" id="ARBA00023015"/>
    </source>
</evidence>
<dbReference type="Proteomes" id="UP001054252">
    <property type="component" value="Unassembled WGS sequence"/>
</dbReference>
<keyword evidence="5 10" id="KW-0804">Transcription</keyword>
<evidence type="ECO:0000256" key="10">
    <source>
        <dbReference type="RuleBase" id="RU369038"/>
    </source>
</evidence>
<keyword evidence="14" id="KW-1185">Reference proteome</keyword>
<dbReference type="CDD" id="cd00086">
    <property type="entry name" value="homeodomain"/>
    <property type="match status" value="1"/>
</dbReference>
<evidence type="ECO:0000313" key="14">
    <source>
        <dbReference type="Proteomes" id="UP001054252"/>
    </source>
</evidence>
<dbReference type="Pfam" id="PF00046">
    <property type="entry name" value="Homeodomain"/>
    <property type="match status" value="1"/>
</dbReference>
<comment type="similarity">
    <text evidence="7 10">Belongs to the HD-ZIP homeobox family. Class I subfamily.</text>
</comment>
<evidence type="ECO:0000256" key="5">
    <source>
        <dbReference type="ARBA" id="ARBA00023163"/>
    </source>
</evidence>
<evidence type="ECO:0000259" key="12">
    <source>
        <dbReference type="PROSITE" id="PS50071"/>
    </source>
</evidence>
<dbReference type="Pfam" id="PF02183">
    <property type="entry name" value="HALZ"/>
    <property type="match status" value="1"/>
</dbReference>
<evidence type="ECO:0000313" key="13">
    <source>
        <dbReference type="EMBL" id="GKV37321.1"/>
    </source>
</evidence>
<dbReference type="GO" id="GO:0043565">
    <property type="term" value="F:sequence-specific DNA binding"/>
    <property type="evidence" value="ECO:0007669"/>
    <property type="project" value="InterPro"/>
</dbReference>
<dbReference type="PROSITE" id="PS00027">
    <property type="entry name" value="HOMEOBOX_1"/>
    <property type="match status" value="1"/>
</dbReference>
<name>A0AAV5LIZ0_9ROSI</name>
<dbReference type="GO" id="GO:0000981">
    <property type="term" value="F:DNA-binding transcription factor activity, RNA polymerase II-specific"/>
    <property type="evidence" value="ECO:0007669"/>
    <property type="project" value="UniProtKB-UniRule"/>
</dbReference>
<accession>A0AAV5LIZ0</accession>
<dbReference type="PRINTS" id="PR00031">
    <property type="entry name" value="HTHREPRESSR"/>
</dbReference>
<keyword evidence="6 8" id="KW-0539">Nucleus</keyword>
<evidence type="ECO:0000256" key="8">
    <source>
        <dbReference type="PROSITE-ProRule" id="PRU00108"/>
    </source>
</evidence>
<dbReference type="SMART" id="SM00389">
    <property type="entry name" value="HOX"/>
    <property type="match status" value="1"/>
</dbReference>
<dbReference type="InterPro" id="IPR017970">
    <property type="entry name" value="Homeobox_CS"/>
</dbReference>
<dbReference type="FunFam" id="1.10.10.60:FF:000159">
    <property type="entry name" value="Homeobox-leucine zipper protein HAT5"/>
    <property type="match status" value="1"/>
</dbReference>
<dbReference type="InterPro" id="IPR045224">
    <property type="entry name" value="HDZip_class_I_plant"/>
</dbReference>
<evidence type="ECO:0000256" key="11">
    <source>
        <dbReference type="SAM" id="Coils"/>
    </source>
</evidence>
<keyword evidence="2 10" id="KW-0805">Transcription regulation</keyword>
<dbReference type="PANTHER" id="PTHR24326">
    <property type="entry name" value="HOMEOBOX-LEUCINE ZIPPER PROTEIN"/>
    <property type="match status" value="1"/>
</dbReference>
<dbReference type="InterPro" id="IPR000047">
    <property type="entry name" value="HTH_motif"/>
</dbReference>
<organism evidence="13 14">
    <name type="scientific">Rubroshorea leprosula</name>
    <dbReference type="NCBI Taxonomy" id="152421"/>
    <lineage>
        <taxon>Eukaryota</taxon>
        <taxon>Viridiplantae</taxon>
        <taxon>Streptophyta</taxon>
        <taxon>Embryophyta</taxon>
        <taxon>Tracheophyta</taxon>
        <taxon>Spermatophyta</taxon>
        <taxon>Magnoliopsida</taxon>
        <taxon>eudicotyledons</taxon>
        <taxon>Gunneridae</taxon>
        <taxon>Pentapetalae</taxon>
        <taxon>rosids</taxon>
        <taxon>malvids</taxon>
        <taxon>Malvales</taxon>
        <taxon>Dipterocarpaceae</taxon>
        <taxon>Rubroshorea</taxon>
    </lineage>
</organism>